<evidence type="ECO:0008006" key="3">
    <source>
        <dbReference type="Google" id="ProtNLM"/>
    </source>
</evidence>
<sequence length="299" mass="33978">MPYSKNRLFLFFLSILLSLILGGCGATKSHLKLISEGKKPKVAFVVSLSDDFHIYYTGTTIFGNKQFKRHTNVELNKVVSKELHRILLTEDKVDFVFLTATEVQNLENSLNNNLEHFRKDSHSKEFLSGISKWGADKQFDYIAFLFPGSYAEQGTHIEHEGNAIVANYIGLNATIGIYKMQLIDIAAGRIADFAQETAFCDNPDFKKNLTQEEKDKIIRDMKASSEYDQFDSLSITNHDSAIYHASLYKVDDYEKLSQSEIDDTVRRLLPSTYEKLAKLIVRIGLSRTPPPKNTTVFVE</sequence>
<comment type="caution">
    <text evidence="1">The sequence shown here is derived from an EMBL/GenBank/DDBJ whole genome shotgun (WGS) entry which is preliminary data.</text>
</comment>
<dbReference type="PROSITE" id="PS51257">
    <property type="entry name" value="PROKAR_LIPOPROTEIN"/>
    <property type="match status" value="1"/>
</dbReference>
<accession>A0A9E4KDY4</accession>
<dbReference type="Proteomes" id="UP000886667">
    <property type="component" value="Unassembled WGS sequence"/>
</dbReference>
<protein>
    <recommendedName>
        <fullName evidence="3">Lipoprotein</fullName>
    </recommendedName>
</protein>
<evidence type="ECO:0000313" key="1">
    <source>
        <dbReference type="EMBL" id="MCG7947186.1"/>
    </source>
</evidence>
<reference evidence="1" key="1">
    <citation type="journal article" date="2021" name="Proc. Natl. Acad. Sci. U.S.A.">
        <title>Global biogeography of chemosynthetic symbionts reveals both localized and globally distributed symbiont groups. .</title>
        <authorList>
            <person name="Osvatic J.T."/>
            <person name="Wilkins L.G.E."/>
            <person name="Leibrecht L."/>
            <person name="Leray M."/>
            <person name="Zauner S."/>
            <person name="Polzin J."/>
            <person name="Camacho Y."/>
            <person name="Gros O."/>
            <person name="van Gils J.A."/>
            <person name="Eisen J.A."/>
            <person name="Petersen J.M."/>
            <person name="Yuen B."/>
        </authorList>
    </citation>
    <scope>NUCLEOTIDE SEQUENCE</scope>
    <source>
        <strain evidence="1">MAGclacostrist064TRANS</strain>
    </source>
</reference>
<proteinExistence type="predicted"/>
<dbReference type="EMBL" id="JAEPCM010000446">
    <property type="protein sequence ID" value="MCG7947186.1"/>
    <property type="molecule type" value="Genomic_DNA"/>
</dbReference>
<evidence type="ECO:0000313" key="2">
    <source>
        <dbReference type="Proteomes" id="UP000886667"/>
    </source>
</evidence>
<dbReference type="AlphaFoldDB" id="A0A9E4KDY4"/>
<organism evidence="1 2">
    <name type="scientific">Candidatus Thiodiazotropha taylori</name>
    <dbReference type="NCBI Taxonomy" id="2792791"/>
    <lineage>
        <taxon>Bacteria</taxon>
        <taxon>Pseudomonadati</taxon>
        <taxon>Pseudomonadota</taxon>
        <taxon>Gammaproteobacteria</taxon>
        <taxon>Chromatiales</taxon>
        <taxon>Sedimenticolaceae</taxon>
        <taxon>Candidatus Thiodiazotropha</taxon>
    </lineage>
</organism>
<gene>
    <name evidence="1" type="ORF">JAZ07_12650</name>
</gene>
<name>A0A9E4KDY4_9GAMM</name>